<keyword evidence="1" id="KW-0614">Plasmid</keyword>
<sequence>MSIEVCKRFGQTAGWRAAAETAAKARRQGFLLAARDCGKRGTVPVSCCRHRTGKGWYLGFLVKDLAGQKAQEPGTWDSRTVVFAHSVMAPSCHPAGGLRGSVWPFAKMAGRWRRPVIVLLFLPPVSNFGTDMSGIVLRC</sequence>
<evidence type="ECO:0000313" key="2">
    <source>
        <dbReference type="Proteomes" id="UP000093052"/>
    </source>
</evidence>
<dbReference type="EMBL" id="CP016623">
    <property type="protein sequence ID" value="ANZ32240.1"/>
    <property type="molecule type" value="Genomic_DNA"/>
</dbReference>
<dbReference type="AlphaFoldDB" id="A0AAN0YRX1"/>
<dbReference type="GeneID" id="56927573"/>
<reference evidence="2" key="1">
    <citation type="journal article" date="2016" name="Genome Announc.">
        <title>Complete Genome Sequence of Geobacillus thermoglucosidasius NCIMB 11955, the Progenitor of a Bioethanol Production Strain.</title>
        <authorList>
            <person name="Sheng L."/>
            <person name="Zhang Y."/>
            <person name="Minton N.P."/>
        </authorList>
    </citation>
    <scope>NUCLEOTIDE SEQUENCE [LARGE SCALE GENOMIC DNA]</scope>
    <source>
        <strain evidence="2">NCIMB 11955</strain>
    </source>
</reference>
<keyword evidence="2" id="KW-1185">Reference proteome</keyword>
<proteinExistence type="predicted"/>
<dbReference type="Proteomes" id="UP000093052">
    <property type="component" value="Plasmid pNCI001"/>
</dbReference>
<organism evidence="1 2">
    <name type="scientific">Parageobacillus thermoglucosidasius</name>
    <name type="common">Geobacillus thermoglucosidasius</name>
    <dbReference type="NCBI Taxonomy" id="1426"/>
    <lineage>
        <taxon>Bacteria</taxon>
        <taxon>Bacillati</taxon>
        <taxon>Bacillota</taxon>
        <taxon>Bacilli</taxon>
        <taxon>Bacillales</taxon>
        <taxon>Anoxybacillaceae</taxon>
        <taxon>Parageobacillus</taxon>
    </lineage>
</organism>
<evidence type="ECO:0000313" key="1">
    <source>
        <dbReference type="EMBL" id="ANZ32240.1"/>
    </source>
</evidence>
<gene>
    <name evidence="1" type="ORF">BCV53_19260</name>
</gene>
<geneLocation type="plasmid" evidence="1 2">
    <name>pNCI001</name>
</geneLocation>
<accession>A0AAN0YRX1</accession>
<protein>
    <submittedName>
        <fullName evidence="1">Uncharacterized protein</fullName>
    </submittedName>
</protein>
<dbReference type="RefSeq" id="WP_041269530.1">
    <property type="nucleotide sequence ID" value="NZ_CP016623.1"/>
</dbReference>
<name>A0AAN0YRX1_PARTM</name>